<accession>A0A423J0W9</accession>
<evidence type="ECO:0000313" key="7">
    <source>
        <dbReference type="Proteomes" id="UP000283260"/>
    </source>
</evidence>
<evidence type="ECO:0000256" key="3">
    <source>
        <dbReference type="ARBA" id="ARBA00022827"/>
    </source>
</evidence>
<dbReference type="InterPro" id="IPR006076">
    <property type="entry name" value="FAD-dep_OxRdtase"/>
</dbReference>
<dbReference type="EMBL" id="MOBL01000019">
    <property type="protein sequence ID" value="RON31356.1"/>
    <property type="molecule type" value="Genomic_DNA"/>
</dbReference>
<proteinExistence type="predicted"/>
<organism evidence="6 7">
    <name type="scientific">Pseudomonas frederiksbergensis</name>
    <dbReference type="NCBI Taxonomy" id="104087"/>
    <lineage>
        <taxon>Bacteria</taxon>
        <taxon>Pseudomonadati</taxon>
        <taxon>Pseudomonadota</taxon>
        <taxon>Gammaproteobacteria</taxon>
        <taxon>Pseudomonadales</taxon>
        <taxon>Pseudomonadaceae</taxon>
        <taxon>Pseudomonas</taxon>
    </lineage>
</organism>
<reference evidence="6 7" key="1">
    <citation type="submission" date="2016-10" db="EMBL/GenBank/DDBJ databases">
        <title>Comparative genome analysis of multiple Pseudomonas spp. focuses on biocontrol and plant growth promoting traits.</title>
        <authorList>
            <person name="Tao X.-Y."/>
            <person name="Taylor C.G."/>
        </authorList>
    </citation>
    <scope>NUCLEOTIDE SEQUENCE [LARGE SCALE GENOMIC DNA]</scope>
    <source>
        <strain evidence="6 7">94G2</strain>
    </source>
</reference>
<dbReference type="InterPro" id="IPR036188">
    <property type="entry name" value="FAD/NAD-bd_sf"/>
</dbReference>
<dbReference type="SUPFAM" id="SSF54373">
    <property type="entry name" value="FAD-linked reductases, C-terminal domain"/>
    <property type="match status" value="1"/>
</dbReference>
<keyword evidence="2" id="KW-0285">Flavoprotein</keyword>
<comment type="cofactor">
    <cofactor evidence="1">
        <name>FAD</name>
        <dbReference type="ChEBI" id="CHEBI:57692"/>
    </cofactor>
</comment>
<dbReference type="InterPro" id="IPR045170">
    <property type="entry name" value="MTOX"/>
</dbReference>
<dbReference type="NCBIfam" id="NF008425">
    <property type="entry name" value="PRK11259.1"/>
    <property type="match status" value="1"/>
</dbReference>
<dbReference type="Proteomes" id="UP000283260">
    <property type="component" value="Unassembled WGS sequence"/>
</dbReference>
<evidence type="ECO:0000313" key="6">
    <source>
        <dbReference type="EMBL" id="RON31356.1"/>
    </source>
</evidence>
<keyword evidence="3" id="KW-0274">FAD</keyword>
<comment type="caution">
    <text evidence="6">The sequence shown here is derived from an EMBL/GenBank/DDBJ whole genome shotgun (WGS) entry which is preliminary data.</text>
</comment>
<gene>
    <name evidence="6" type="ORF">BK661_18015</name>
</gene>
<keyword evidence="4" id="KW-0560">Oxidoreductase</keyword>
<dbReference type="AlphaFoldDB" id="A0A423J0W9"/>
<dbReference type="Pfam" id="PF01266">
    <property type="entry name" value="DAO"/>
    <property type="match status" value="1"/>
</dbReference>
<protein>
    <submittedName>
        <fullName evidence="6">Sarcosine oxidase</fullName>
    </submittedName>
</protein>
<dbReference type="PANTHER" id="PTHR10961">
    <property type="entry name" value="PEROXISOMAL SARCOSINE OXIDASE"/>
    <property type="match status" value="1"/>
</dbReference>
<dbReference type="GO" id="GO:0008115">
    <property type="term" value="F:sarcosine oxidase activity"/>
    <property type="evidence" value="ECO:0007669"/>
    <property type="project" value="TreeGrafter"/>
</dbReference>
<dbReference type="SUPFAM" id="SSF51905">
    <property type="entry name" value="FAD/NAD(P)-binding domain"/>
    <property type="match status" value="1"/>
</dbReference>
<dbReference type="Gene3D" id="3.30.9.10">
    <property type="entry name" value="D-Amino Acid Oxidase, subunit A, domain 2"/>
    <property type="match status" value="1"/>
</dbReference>
<evidence type="ECO:0000259" key="5">
    <source>
        <dbReference type="Pfam" id="PF01266"/>
    </source>
</evidence>
<dbReference type="Gene3D" id="3.50.50.60">
    <property type="entry name" value="FAD/NAD(P)-binding domain"/>
    <property type="match status" value="1"/>
</dbReference>
<evidence type="ECO:0000256" key="2">
    <source>
        <dbReference type="ARBA" id="ARBA00022630"/>
    </source>
</evidence>
<feature type="domain" description="FAD dependent oxidoreductase" evidence="5">
    <location>
        <begin position="7"/>
        <end position="359"/>
    </location>
</feature>
<evidence type="ECO:0000256" key="1">
    <source>
        <dbReference type="ARBA" id="ARBA00001974"/>
    </source>
</evidence>
<sequence>MGRKYSAVVIGLGIVGSATLWRLSTRQSNILGIDAGAPINRLGSSYGGSRIFRQAYWEGTQYLPLLSQANDLWHELEASSDRPLLWRSGGLFIGPQSSGVVPKSAATARAGGIDHQQLNAQQITQMFPAFRVQPDMEGIVEEGAYTIAADASRLHMLNLAVRSGAQIRFGSHVLGIHRSEGRLLIRLSDGEVIETERVVLATGCTLTDSLIPDLAGLLRPKSVPIYWFNPRPGSADSFKNFPAFLYELSDGRLLYGTPQITETEPGIKIGFHNSQQTDLDMGTQLEPVSRSAREEIAECVAALFPSLDPTPYAAKKCIYTMSPDESFILGESALLPGVFYVSACSGHGFKFATGLGEWLSWAVLGESLQHIAPAFSKARFDKAG</sequence>
<name>A0A423J0W9_9PSED</name>
<evidence type="ECO:0000256" key="4">
    <source>
        <dbReference type="ARBA" id="ARBA00023002"/>
    </source>
</evidence>
<dbReference type="GO" id="GO:0050660">
    <property type="term" value="F:flavin adenine dinucleotide binding"/>
    <property type="evidence" value="ECO:0007669"/>
    <property type="project" value="InterPro"/>
</dbReference>
<dbReference type="PANTHER" id="PTHR10961:SF7">
    <property type="entry name" value="FAD DEPENDENT OXIDOREDUCTASE DOMAIN-CONTAINING PROTEIN"/>
    <property type="match status" value="1"/>
</dbReference>